<evidence type="ECO:0000313" key="2">
    <source>
        <dbReference type="EMBL" id="ORD93593.1"/>
    </source>
</evidence>
<sequence>MQLIGVIKLVAAHYVIIQPYVNTNSILSGKLTFIPKAQNDQGIWSMDFNGDMFRLRYKSKYLEPSDGRAILVGGDENMRKLAKTESLEPLLRALGSEHAFDDSSSSNSNSSTDSSDYSDKNKRIRHEIANGVSPGMYQDGSGNYKSSEKKRNKDMKKRQDAEKKVRSSRKNARANTNSSDPVVVRLLGKKKSDAAPKSSGLEKKKSNMASNQYDSVVNETQQMQMSGDGFHFHLIPVFHNSFSKKIIIRYMDSCLTSNMEFRPCSFTNWYNLAAKYYWHIYPTVNNTHLTKINDYLQKVTMNLATNKRKDTINLDELLAMQGMYDETKMQQSSSSDDEYEECKRNCKECFGGSDSSSFSSSDQLNGSYNQCGATPMEQNCMPMQNGGMGMGGMSCNGLNPNCGNTMDCTNVHNGFDEDCCSRRRRRK</sequence>
<accession>A0A1Y1S599</accession>
<evidence type="ECO:0000256" key="1">
    <source>
        <dbReference type="SAM" id="MobiDB-lite"/>
    </source>
</evidence>
<comment type="caution">
    <text evidence="2">The sequence shown here is derived from an EMBL/GenBank/DDBJ whole genome shotgun (WGS) entry which is preliminary data.</text>
</comment>
<reference evidence="2 3" key="1">
    <citation type="journal article" date="2017" name="Environ. Microbiol.">
        <title>Decay of the glycolytic pathway and adaptation to intranuclear parasitism within Enterocytozoonidae microsporidia.</title>
        <authorList>
            <person name="Wiredu Boakye D."/>
            <person name="Jaroenlak P."/>
            <person name="Prachumwat A."/>
            <person name="Williams T.A."/>
            <person name="Bateman K.S."/>
            <person name="Itsathitphaisarn O."/>
            <person name="Sritunyalucksana K."/>
            <person name="Paszkiewicz K.H."/>
            <person name="Moore K.A."/>
            <person name="Stentiford G.D."/>
            <person name="Williams B.A."/>
        </authorList>
    </citation>
    <scope>NUCLEOTIDE SEQUENCE [LARGE SCALE GENOMIC DNA]</scope>
    <source>
        <strain evidence="2 3">GB1</strain>
    </source>
</reference>
<feature type="compositionally biased region" description="Low complexity" evidence="1">
    <location>
        <begin position="102"/>
        <end position="115"/>
    </location>
</feature>
<keyword evidence="3" id="KW-1185">Reference proteome</keyword>
<proteinExistence type="predicted"/>
<feature type="compositionally biased region" description="Basic and acidic residues" evidence="1">
    <location>
        <begin position="146"/>
        <end position="165"/>
    </location>
</feature>
<feature type="region of interest" description="Disordered" evidence="1">
    <location>
        <begin position="98"/>
        <end position="209"/>
    </location>
</feature>
<feature type="compositionally biased region" description="Basic and acidic residues" evidence="1">
    <location>
        <begin position="190"/>
        <end position="205"/>
    </location>
</feature>
<dbReference type="OrthoDB" id="2200581at2759"/>
<gene>
    <name evidence="2" type="ORF">ECANGB1_1950</name>
</gene>
<dbReference type="Proteomes" id="UP000192639">
    <property type="component" value="Unassembled WGS sequence"/>
</dbReference>
<organism evidence="2 3">
    <name type="scientific">Enterospora canceri</name>
    <dbReference type="NCBI Taxonomy" id="1081671"/>
    <lineage>
        <taxon>Eukaryota</taxon>
        <taxon>Fungi</taxon>
        <taxon>Fungi incertae sedis</taxon>
        <taxon>Microsporidia</taxon>
        <taxon>Enterocytozoonidae</taxon>
        <taxon>Enterospora</taxon>
    </lineage>
</organism>
<dbReference type="AlphaFoldDB" id="A0A1Y1S599"/>
<dbReference type="VEuPathDB" id="MicrosporidiaDB:ECANGB1_1950"/>
<dbReference type="EMBL" id="LWDP01000064">
    <property type="protein sequence ID" value="ORD93593.1"/>
    <property type="molecule type" value="Genomic_DNA"/>
</dbReference>
<name>A0A1Y1S599_9MICR</name>
<evidence type="ECO:0000313" key="3">
    <source>
        <dbReference type="Proteomes" id="UP000192639"/>
    </source>
</evidence>
<protein>
    <submittedName>
        <fullName evidence="2">Uncharacterized protein</fullName>
    </submittedName>
</protein>